<dbReference type="GO" id="GO:0016020">
    <property type="term" value="C:membrane"/>
    <property type="evidence" value="ECO:0007669"/>
    <property type="project" value="UniProtKB-SubCell"/>
</dbReference>
<dbReference type="GO" id="GO:0005506">
    <property type="term" value="F:iron ion binding"/>
    <property type="evidence" value="ECO:0007669"/>
    <property type="project" value="InterPro"/>
</dbReference>
<dbReference type="Pfam" id="PF00067">
    <property type="entry name" value="p450"/>
    <property type="match status" value="1"/>
</dbReference>
<dbReference type="Gene3D" id="1.10.630.10">
    <property type="entry name" value="Cytochrome P450"/>
    <property type="match status" value="1"/>
</dbReference>
<keyword evidence="15" id="KW-1185">Reference proteome</keyword>
<keyword evidence="5 11" id="KW-0479">Metal-binding</keyword>
<dbReference type="PANTHER" id="PTHR24282:SF255">
    <property type="entry name" value="CYTOCHROME P450 72A11-RELATED"/>
    <property type="match status" value="1"/>
</dbReference>
<feature type="transmembrane region" description="Helical" evidence="13">
    <location>
        <begin position="12"/>
        <end position="31"/>
    </location>
</feature>
<keyword evidence="8 11" id="KW-0408">Iron</keyword>
<evidence type="ECO:0000256" key="7">
    <source>
        <dbReference type="ARBA" id="ARBA00023002"/>
    </source>
</evidence>
<dbReference type="PANTHER" id="PTHR24282">
    <property type="entry name" value="CYTOCHROME P450 FAMILY MEMBER"/>
    <property type="match status" value="1"/>
</dbReference>
<evidence type="ECO:0000256" key="6">
    <source>
        <dbReference type="ARBA" id="ARBA00022989"/>
    </source>
</evidence>
<evidence type="ECO:0000256" key="10">
    <source>
        <dbReference type="ARBA" id="ARBA00023136"/>
    </source>
</evidence>
<dbReference type="GO" id="GO:0004497">
    <property type="term" value="F:monooxygenase activity"/>
    <property type="evidence" value="ECO:0007669"/>
    <property type="project" value="UniProtKB-KW"/>
</dbReference>
<dbReference type="InterPro" id="IPR001128">
    <property type="entry name" value="Cyt_P450"/>
</dbReference>
<name>A0AAW1IGS6_SAPOF</name>
<dbReference type="InterPro" id="IPR050665">
    <property type="entry name" value="Cytochrome_P450_Monooxygen"/>
</dbReference>
<comment type="subcellular location">
    <subcellularLocation>
        <location evidence="1">Membrane</location>
    </subcellularLocation>
</comment>
<protein>
    <recommendedName>
        <fullName evidence="16">Cytochrome P450</fullName>
    </recommendedName>
</protein>
<keyword evidence="4 13" id="KW-0812">Transmembrane</keyword>
<proteinExistence type="inferred from homology"/>
<dbReference type="InterPro" id="IPR036396">
    <property type="entry name" value="Cyt_P450_sf"/>
</dbReference>
<dbReference type="AlphaFoldDB" id="A0AAW1IGS6"/>
<evidence type="ECO:0000256" key="8">
    <source>
        <dbReference type="ARBA" id="ARBA00023004"/>
    </source>
</evidence>
<dbReference type="PRINTS" id="PR00463">
    <property type="entry name" value="EP450I"/>
</dbReference>
<keyword evidence="9 12" id="KW-0503">Monooxygenase</keyword>
<evidence type="ECO:0000313" key="15">
    <source>
        <dbReference type="Proteomes" id="UP001443914"/>
    </source>
</evidence>
<dbReference type="PROSITE" id="PS00086">
    <property type="entry name" value="CYTOCHROME_P450"/>
    <property type="match status" value="1"/>
</dbReference>
<keyword evidence="6 13" id="KW-1133">Transmembrane helix</keyword>
<gene>
    <name evidence="14" type="ORF">RND81_09G001200</name>
</gene>
<evidence type="ECO:0000256" key="4">
    <source>
        <dbReference type="ARBA" id="ARBA00022692"/>
    </source>
</evidence>
<accession>A0AAW1IGS6</accession>
<evidence type="ECO:0000256" key="13">
    <source>
        <dbReference type="SAM" id="Phobius"/>
    </source>
</evidence>
<evidence type="ECO:0000256" key="1">
    <source>
        <dbReference type="ARBA" id="ARBA00004370"/>
    </source>
</evidence>
<comment type="caution">
    <text evidence="14">The sequence shown here is derived from an EMBL/GenBank/DDBJ whole genome shotgun (WGS) entry which is preliminary data.</text>
</comment>
<dbReference type="Proteomes" id="UP001443914">
    <property type="component" value="Unassembled WGS sequence"/>
</dbReference>
<comment type="cofactor">
    <cofactor evidence="11">
        <name>heme</name>
        <dbReference type="ChEBI" id="CHEBI:30413"/>
    </cofactor>
</comment>
<evidence type="ECO:0000256" key="12">
    <source>
        <dbReference type="RuleBase" id="RU000461"/>
    </source>
</evidence>
<feature type="binding site" description="axial binding residue" evidence="11">
    <location>
        <position position="463"/>
    </location>
    <ligand>
        <name>heme</name>
        <dbReference type="ChEBI" id="CHEBI:30413"/>
    </ligand>
    <ligandPart>
        <name>Fe</name>
        <dbReference type="ChEBI" id="CHEBI:18248"/>
    </ligandPart>
</feature>
<dbReference type="GO" id="GO:0016705">
    <property type="term" value="F:oxidoreductase activity, acting on paired donors, with incorporation or reduction of molecular oxygen"/>
    <property type="evidence" value="ECO:0007669"/>
    <property type="project" value="InterPro"/>
</dbReference>
<evidence type="ECO:0000313" key="14">
    <source>
        <dbReference type="EMBL" id="KAK9688653.1"/>
    </source>
</evidence>
<dbReference type="SUPFAM" id="SSF48264">
    <property type="entry name" value="Cytochrome P450"/>
    <property type="match status" value="1"/>
</dbReference>
<keyword evidence="7 12" id="KW-0560">Oxidoreductase</keyword>
<evidence type="ECO:0000256" key="5">
    <source>
        <dbReference type="ARBA" id="ARBA00022723"/>
    </source>
</evidence>
<evidence type="ECO:0000256" key="3">
    <source>
        <dbReference type="ARBA" id="ARBA00022617"/>
    </source>
</evidence>
<evidence type="ECO:0000256" key="2">
    <source>
        <dbReference type="ARBA" id="ARBA00010617"/>
    </source>
</evidence>
<comment type="similarity">
    <text evidence="2 12">Belongs to the cytochrome P450 family.</text>
</comment>
<sequence>MEVTNNNLVVTTLILTSVAYMIWKVVKFVWLKPKSIEKWLRQQGVKGNPYKPPLGDVRDLISLTKSLLLLPIHFSDDPLPRVAPYIYHMLQKYGKMCFIWIGPIPWLITTDPEKIKQVLTRYEDFQKPDHPITQILMVGLYGQEGDTWAKHRKIINPAFHLDKLKRMLHTMYESCKIMTNSWDDEVSKEGVAEIDVWPFLESLAGDVISRAAFGSSYEEGKIIFDLQLEHVNLIMKNPQPSNYIPGWRFLPTKKNKRAKEIGRQVEGILTRMIESRKKEMEAGESTKDDLLGLLLESSTTHGNEKGTFLTTKEVVDECKLFYLAGSETTLGLFAWTLIMLSRYPIWQDRARSEVLQVFGNDEVPSFDRLSRLKIITMILHEVLRLYSPAYMLIRKVHKDTKLDELIIPAGTEILMPLCVMHQDPNLWGQDSKEFNPERFSEGISKATKGQAVYFPFSTGPRVCVGQNFSILEAKLVLANILQRFSLELSPNYVHAPCALLTMKPQHGVNLLLRKLQ</sequence>
<dbReference type="EMBL" id="JBDFQZ010000009">
    <property type="protein sequence ID" value="KAK9688653.1"/>
    <property type="molecule type" value="Genomic_DNA"/>
</dbReference>
<evidence type="ECO:0000256" key="9">
    <source>
        <dbReference type="ARBA" id="ARBA00023033"/>
    </source>
</evidence>
<keyword evidence="10 13" id="KW-0472">Membrane</keyword>
<keyword evidence="3 11" id="KW-0349">Heme</keyword>
<evidence type="ECO:0008006" key="16">
    <source>
        <dbReference type="Google" id="ProtNLM"/>
    </source>
</evidence>
<dbReference type="InterPro" id="IPR002401">
    <property type="entry name" value="Cyt_P450_E_grp-I"/>
</dbReference>
<reference evidence="14" key="1">
    <citation type="submission" date="2024-03" db="EMBL/GenBank/DDBJ databases">
        <title>WGS assembly of Saponaria officinalis var. Norfolk2.</title>
        <authorList>
            <person name="Jenkins J."/>
            <person name="Shu S."/>
            <person name="Grimwood J."/>
            <person name="Barry K."/>
            <person name="Goodstein D."/>
            <person name="Schmutz J."/>
            <person name="Leebens-Mack J."/>
            <person name="Osbourn A."/>
        </authorList>
    </citation>
    <scope>NUCLEOTIDE SEQUENCE [LARGE SCALE GENOMIC DNA]</scope>
    <source>
        <strain evidence="14">JIC</strain>
    </source>
</reference>
<dbReference type="PRINTS" id="PR00385">
    <property type="entry name" value="P450"/>
</dbReference>
<evidence type="ECO:0000256" key="11">
    <source>
        <dbReference type="PIRSR" id="PIRSR602401-1"/>
    </source>
</evidence>
<dbReference type="GO" id="GO:0020037">
    <property type="term" value="F:heme binding"/>
    <property type="evidence" value="ECO:0007669"/>
    <property type="project" value="InterPro"/>
</dbReference>
<dbReference type="InterPro" id="IPR017972">
    <property type="entry name" value="Cyt_P450_CS"/>
</dbReference>
<organism evidence="14 15">
    <name type="scientific">Saponaria officinalis</name>
    <name type="common">Common soapwort</name>
    <name type="synonym">Lychnis saponaria</name>
    <dbReference type="NCBI Taxonomy" id="3572"/>
    <lineage>
        <taxon>Eukaryota</taxon>
        <taxon>Viridiplantae</taxon>
        <taxon>Streptophyta</taxon>
        <taxon>Embryophyta</taxon>
        <taxon>Tracheophyta</taxon>
        <taxon>Spermatophyta</taxon>
        <taxon>Magnoliopsida</taxon>
        <taxon>eudicotyledons</taxon>
        <taxon>Gunneridae</taxon>
        <taxon>Pentapetalae</taxon>
        <taxon>Caryophyllales</taxon>
        <taxon>Caryophyllaceae</taxon>
        <taxon>Caryophylleae</taxon>
        <taxon>Saponaria</taxon>
    </lineage>
</organism>